<reference evidence="2" key="1">
    <citation type="submission" date="2021-01" db="EMBL/GenBank/DDBJ databases">
        <authorList>
            <consortium name="Genoscope - CEA"/>
            <person name="William W."/>
        </authorList>
    </citation>
    <scope>NUCLEOTIDE SEQUENCE</scope>
</reference>
<gene>
    <name evidence="2" type="ORF">DARMORV10_A08P07160.1</name>
</gene>
<sequence>MKLFGLEIMAFFFLVCNRQDFFHANISALVYVLFFLIILVSSEKKVDLCQLLTSKEMSSLTVYFCTRHFICFNITFFKKEEESDSSTIQGIQIFDWTRCFPVARSKRT</sequence>
<keyword evidence="1" id="KW-0812">Transmembrane</keyword>
<proteinExistence type="predicted"/>
<name>A0A816ZSM5_BRANA</name>
<keyword evidence="1" id="KW-1133">Transmembrane helix</keyword>
<dbReference type="Proteomes" id="UP001295469">
    <property type="component" value="Chromosome A08"/>
</dbReference>
<organism evidence="2">
    <name type="scientific">Brassica napus</name>
    <name type="common">Rape</name>
    <dbReference type="NCBI Taxonomy" id="3708"/>
    <lineage>
        <taxon>Eukaryota</taxon>
        <taxon>Viridiplantae</taxon>
        <taxon>Streptophyta</taxon>
        <taxon>Embryophyta</taxon>
        <taxon>Tracheophyta</taxon>
        <taxon>Spermatophyta</taxon>
        <taxon>Magnoliopsida</taxon>
        <taxon>eudicotyledons</taxon>
        <taxon>Gunneridae</taxon>
        <taxon>Pentapetalae</taxon>
        <taxon>rosids</taxon>
        <taxon>malvids</taxon>
        <taxon>Brassicales</taxon>
        <taxon>Brassicaceae</taxon>
        <taxon>Brassiceae</taxon>
        <taxon>Brassica</taxon>
    </lineage>
</organism>
<accession>A0A816ZSM5</accession>
<feature type="transmembrane region" description="Helical" evidence="1">
    <location>
        <begin position="60"/>
        <end position="77"/>
    </location>
</feature>
<evidence type="ECO:0000313" key="2">
    <source>
        <dbReference type="EMBL" id="CAF2223049.1"/>
    </source>
</evidence>
<protein>
    <submittedName>
        <fullName evidence="2">(rape) hypothetical protein</fullName>
    </submittedName>
</protein>
<keyword evidence="1" id="KW-0472">Membrane</keyword>
<dbReference type="AlphaFoldDB" id="A0A816ZSM5"/>
<dbReference type="EMBL" id="HG994362">
    <property type="protein sequence ID" value="CAF2223049.1"/>
    <property type="molecule type" value="Genomic_DNA"/>
</dbReference>
<evidence type="ECO:0000256" key="1">
    <source>
        <dbReference type="SAM" id="Phobius"/>
    </source>
</evidence>
<feature type="transmembrane region" description="Helical" evidence="1">
    <location>
        <begin position="21"/>
        <end position="40"/>
    </location>
</feature>